<keyword evidence="1" id="KW-0547">Nucleotide-binding</keyword>
<dbReference type="PANTHER" id="PTHR30580:SF1">
    <property type="entry name" value="COMF OPERON PROTEIN 1"/>
    <property type="match status" value="1"/>
</dbReference>
<dbReference type="Gene3D" id="3.40.50.300">
    <property type="entry name" value="P-loop containing nucleotide triphosphate hydrolases"/>
    <property type="match status" value="2"/>
</dbReference>
<feature type="domain" description="Helicase ATP-binding" evidence="4">
    <location>
        <begin position="288"/>
        <end position="440"/>
    </location>
</feature>
<dbReference type="Pfam" id="PF00271">
    <property type="entry name" value="Helicase_C"/>
    <property type="match status" value="1"/>
</dbReference>
<evidence type="ECO:0000256" key="3">
    <source>
        <dbReference type="ARBA" id="ARBA00023125"/>
    </source>
</evidence>
<dbReference type="GO" id="GO:0003677">
    <property type="term" value="F:DNA binding"/>
    <property type="evidence" value="ECO:0007669"/>
    <property type="project" value="UniProtKB-KW"/>
</dbReference>
<evidence type="ECO:0000256" key="1">
    <source>
        <dbReference type="ARBA" id="ARBA00022741"/>
    </source>
</evidence>
<dbReference type="InterPro" id="IPR027417">
    <property type="entry name" value="P-loop_NTPase"/>
</dbReference>
<reference evidence="6 7" key="1">
    <citation type="submission" date="2019-11" db="EMBL/GenBank/DDBJ databases">
        <title>Draft genome sequences of five Paenibacillus species of dairy origin.</title>
        <authorList>
            <person name="Olajide A.M."/>
            <person name="Chen S."/>
            <person name="Lapointe G."/>
        </authorList>
    </citation>
    <scope>NUCLEOTIDE SEQUENCE [LARGE SCALE GENOMIC DNA]</scope>
    <source>
        <strain evidence="6 7">2CS3</strain>
    </source>
</reference>
<proteinExistence type="predicted"/>
<keyword evidence="7" id="KW-1185">Reference proteome</keyword>
<protein>
    <submittedName>
        <fullName evidence="6">DEAD/DEAH box helicase</fullName>
    </submittedName>
</protein>
<evidence type="ECO:0000256" key="2">
    <source>
        <dbReference type="ARBA" id="ARBA00022840"/>
    </source>
</evidence>
<dbReference type="GO" id="GO:0043138">
    <property type="term" value="F:3'-5' DNA helicase activity"/>
    <property type="evidence" value="ECO:0007669"/>
    <property type="project" value="TreeGrafter"/>
</dbReference>
<dbReference type="GO" id="GO:0006310">
    <property type="term" value="P:DNA recombination"/>
    <property type="evidence" value="ECO:0007669"/>
    <property type="project" value="TreeGrafter"/>
</dbReference>
<keyword evidence="3" id="KW-0238">DNA-binding</keyword>
<gene>
    <name evidence="6" type="ORF">GNP93_17490</name>
</gene>
<evidence type="ECO:0000313" key="6">
    <source>
        <dbReference type="EMBL" id="MUG72464.1"/>
    </source>
</evidence>
<dbReference type="GO" id="GO:0006270">
    <property type="term" value="P:DNA replication initiation"/>
    <property type="evidence" value="ECO:0007669"/>
    <property type="project" value="TreeGrafter"/>
</dbReference>
<sequence>MKAFVYLLDSAKEKSWHVSLELRADRDHSVRVHGRDFRLRVLEPSLSFGQAYALVKSLNGRRGDDLAALRRASAGLGWKASATDHWRLWSWRPQASDEVTKTAWIETDRLVSSLAQGVEGRSLLLEELEALLKEKSWGKAESHAGLPYLLQLAWLQKRLALHPGIQAGNVRHALGLAGWRRAQARCLRCGSTGIQGKTEEAGLVVWSGCPSCGTDCPYCEGCLTMGRVRSCSPLVQGIRATGMKREVSKGPLQLKSNTAYLESWGLSPIQAAASEEALSFLKANKSLTSEKTGMSRFLIWAVTGAGKTEMIFPMIQYTVESHGKVAVVTPRRDVVLELKPRLEKAFPHIRVVTLYGGSEQRWERGELTLATTHQMMRFKEAFDLVIVDEIDAFPYHNNPMLLYAVEQVCSPGGSFILLSATPPEGLQQQVRAGLLPHARVPARYHRRPLPEPVLLRCSPIKRLLQEQRLPARLQSAIQRSLTRGAQVFVFVPNIKTVDSFVTLLRSAFPGYGIEGTSSRDAERAEKVVSFRSGATRLLVTTTILERGVTIPKSDVFILEAGSSMFDAASLVQMAGRAGRSAQDPNGFVYFAAEEKTRSQVQAVKQIKEMNALARKRGYID</sequence>
<dbReference type="GO" id="GO:0005524">
    <property type="term" value="F:ATP binding"/>
    <property type="evidence" value="ECO:0007669"/>
    <property type="project" value="UniProtKB-KW"/>
</dbReference>
<dbReference type="Proteomes" id="UP000450917">
    <property type="component" value="Unassembled WGS sequence"/>
</dbReference>
<keyword evidence="2" id="KW-0067">ATP-binding</keyword>
<keyword evidence="6" id="KW-0347">Helicase</keyword>
<keyword evidence="6" id="KW-0378">Hydrolase</keyword>
<dbReference type="PANTHER" id="PTHR30580">
    <property type="entry name" value="PRIMOSOMAL PROTEIN N"/>
    <property type="match status" value="1"/>
</dbReference>
<evidence type="ECO:0000259" key="5">
    <source>
        <dbReference type="PROSITE" id="PS51194"/>
    </source>
</evidence>
<dbReference type="PROSITE" id="PS51194">
    <property type="entry name" value="HELICASE_CTER"/>
    <property type="match status" value="1"/>
</dbReference>
<evidence type="ECO:0000259" key="4">
    <source>
        <dbReference type="PROSITE" id="PS51192"/>
    </source>
</evidence>
<dbReference type="PROSITE" id="PS51192">
    <property type="entry name" value="HELICASE_ATP_BIND_1"/>
    <property type="match status" value="1"/>
</dbReference>
<dbReference type="SMART" id="SM00487">
    <property type="entry name" value="DEXDc"/>
    <property type="match status" value="1"/>
</dbReference>
<comment type="caution">
    <text evidence="6">The sequence shown here is derived from an EMBL/GenBank/DDBJ whole genome shotgun (WGS) entry which is preliminary data.</text>
</comment>
<name>A0A7X2ZCJ0_9BACL</name>
<organism evidence="6 7">
    <name type="scientific">Paenibacillus validus</name>
    <dbReference type="NCBI Taxonomy" id="44253"/>
    <lineage>
        <taxon>Bacteria</taxon>
        <taxon>Bacillati</taxon>
        <taxon>Bacillota</taxon>
        <taxon>Bacilli</taxon>
        <taxon>Bacillales</taxon>
        <taxon>Paenibacillaceae</taxon>
        <taxon>Paenibacillus</taxon>
    </lineage>
</organism>
<dbReference type="InterPro" id="IPR014001">
    <property type="entry name" value="Helicase_ATP-bd"/>
</dbReference>
<feature type="domain" description="Helicase C-terminal" evidence="5">
    <location>
        <begin position="472"/>
        <end position="620"/>
    </location>
</feature>
<dbReference type="InterPro" id="IPR001650">
    <property type="entry name" value="Helicase_C-like"/>
</dbReference>
<evidence type="ECO:0000313" key="7">
    <source>
        <dbReference type="Proteomes" id="UP000450917"/>
    </source>
</evidence>
<accession>A0A7X2ZCJ0</accession>
<dbReference type="Pfam" id="PF00270">
    <property type="entry name" value="DEAD"/>
    <property type="match status" value="1"/>
</dbReference>
<dbReference type="AlphaFoldDB" id="A0A7X2ZCJ0"/>
<dbReference type="InterPro" id="IPR011545">
    <property type="entry name" value="DEAD/DEAH_box_helicase_dom"/>
</dbReference>
<dbReference type="EMBL" id="WNZX01000015">
    <property type="protein sequence ID" value="MUG72464.1"/>
    <property type="molecule type" value="Genomic_DNA"/>
</dbReference>
<dbReference type="GO" id="GO:0006302">
    <property type="term" value="P:double-strand break repair"/>
    <property type="evidence" value="ECO:0007669"/>
    <property type="project" value="TreeGrafter"/>
</dbReference>
<dbReference type="SUPFAM" id="SSF52540">
    <property type="entry name" value="P-loop containing nucleoside triphosphate hydrolases"/>
    <property type="match status" value="1"/>
</dbReference>
<dbReference type="SMART" id="SM00490">
    <property type="entry name" value="HELICc"/>
    <property type="match status" value="1"/>
</dbReference>
<dbReference type="RefSeq" id="WP_155615202.1">
    <property type="nucleotide sequence ID" value="NZ_WNZX01000015.1"/>
</dbReference>